<accession>A0A562QVL8</accession>
<dbReference type="AlphaFoldDB" id="A0A562QVL8"/>
<evidence type="ECO:0000313" key="1">
    <source>
        <dbReference type="EMBL" id="TWI60176.1"/>
    </source>
</evidence>
<evidence type="ECO:0000313" key="2">
    <source>
        <dbReference type="Proteomes" id="UP000316291"/>
    </source>
</evidence>
<comment type="caution">
    <text evidence="1">The sequence shown here is derived from an EMBL/GenBank/DDBJ whole genome shotgun (WGS) entry which is preliminary data.</text>
</comment>
<dbReference type="OrthoDB" id="9893984at2"/>
<gene>
    <name evidence="1" type="ORF">IQ16_07772</name>
</gene>
<dbReference type="EMBL" id="VLLA01000036">
    <property type="protein sequence ID" value="TWI60176.1"/>
    <property type="molecule type" value="Genomic_DNA"/>
</dbReference>
<dbReference type="RefSeq" id="WP_145832130.1">
    <property type="nucleotide sequence ID" value="NZ_VLLA01000036.1"/>
</dbReference>
<reference evidence="1 2" key="1">
    <citation type="journal article" date="2015" name="Stand. Genomic Sci.">
        <title>Genomic Encyclopedia of Bacterial and Archaeal Type Strains, Phase III: the genomes of soil and plant-associated and newly described type strains.</title>
        <authorList>
            <person name="Whitman W.B."/>
            <person name="Woyke T."/>
            <person name="Klenk H.P."/>
            <person name="Zhou Y."/>
            <person name="Lilburn T.G."/>
            <person name="Beck B.J."/>
            <person name="De Vos P."/>
            <person name="Vandamme P."/>
            <person name="Eisen J.A."/>
            <person name="Garrity G."/>
            <person name="Hugenholtz P."/>
            <person name="Kyrpides N.C."/>
        </authorList>
    </citation>
    <scope>NUCLEOTIDE SEQUENCE [LARGE SCALE GENOMIC DNA]</scope>
    <source>
        <strain evidence="1 2">CGMCC 1.10948</strain>
    </source>
</reference>
<sequence>MRNVEALLNSLVDVDRSMLISVLSMEVQTATKLAMSGHQRTAWQRAKRRSAVEHAARLAHILAYFKYGETPAGMSEDDRRLCSSLVEKRSV</sequence>
<name>A0A562QVL8_9BRAD</name>
<dbReference type="Proteomes" id="UP000316291">
    <property type="component" value="Unassembled WGS sequence"/>
</dbReference>
<keyword evidence="2" id="KW-1185">Reference proteome</keyword>
<protein>
    <submittedName>
        <fullName evidence="1">Uncharacterized protein</fullName>
    </submittedName>
</protein>
<proteinExistence type="predicted"/>
<organism evidence="1 2">
    <name type="scientific">Bradyrhizobium huanghuaihaiense</name>
    <dbReference type="NCBI Taxonomy" id="990078"/>
    <lineage>
        <taxon>Bacteria</taxon>
        <taxon>Pseudomonadati</taxon>
        <taxon>Pseudomonadota</taxon>
        <taxon>Alphaproteobacteria</taxon>
        <taxon>Hyphomicrobiales</taxon>
        <taxon>Nitrobacteraceae</taxon>
        <taxon>Bradyrhizobium</taxon>
    </lineage>
</organism>